<evidence type="ECO:0000256" key="14">
    <source>
        <dbReference type="ARBA" id="ARBA00023136"/>
    </source>
</evidence>
<evidence type="ECO:0000256" key="4">
    <source>
        <dbReference type="ARBA" id="ARBA00022475"/>
    </source>
</evidence>
<sequence length="447" mass="50391">MKTSWKRFWRLVAYYLPKGLYGRSLLIVITPMIVLQSVVAFVFMERHWQLVTERLSAATARDVSAVVDLLETYPTPEGYANTIRMANEQLSLRVDVVGNAALPAPQTPPLFSILDQMLSDQLSDRLKDHQFWLDTTRNDGMVEIRVKLGDEALRIFTRRSQTYASNSHITLVWMVGTAIVLLSIAIAFLRNQVKPISQLAAAAESFGKGRPTPNDFRPRGAAEVRRAGFAFNQMRERIERQMEQRTAMLTGVSHDLRTILTRFRLQLAMGRDFVDTDALNRDVDDMQSMLQGYMDFAKGETREAHGEFDMEEWLARIEDEAELRERKVMTSLRGDPIVHVRPNAFGRLLNNVTGNAFRYAKTVNVEAAHTANFLTVTVDDDGPGVPSDRREDVFKPFVRLDEARNQDSSGTGLGLSIARDIARSHGGDIRLEDSPLGGLRAIIRLPA</sequence>
<evidence type="ECO:0000256" key="3">
    <source>
        <dbReference type="ARBA" id="ARBA00012438"/>
    </source>
</evidence>
<dbReference type="InterPro" id="IPR036097">
    <property type="entry name" value="HisK_dim/P_sf"/>
</dbReference>
<keyword evidence="5" id="KW-0997">Cell inner membrane</keyword>
<dbReference type="CDD" id="cd00082">
    <property type="entry name" value="HisKA"/>
    <property type="match status" value="1"/>
</dbReference>
<dbReference type="SUPFAM" id="SSF47384">
    <property type="entry name" value="Homodimeric domain of signal transducing histidine kinase"/>
    <property type="match status" value="1"/>
</dbReference>
<feature type="domain" description="HAMP" evidence="17">
    <location>
        <begin position="190"/>
        <end position="243"/>
    </location>
</feature>
<feature type="transmembrane region" description="Helical" evidence="15">
    <location>
        <begin position="20"/>
        <end position="44"/>
    </location>
</feature>
<evidence type="ECO:0000256" key="6">
    <source>
        <dbReference type="ARBA" id="ARBA00022553"/>
    </source>
</evidence>
<dbReference type="Gene3D" id="3.30.565.10">
    <property type="entry name" value="Histidine kinase-like ATPase, C-terminal domain"/>
    <property type="match status" value="1"/>
</dbReference>
<dbReference type="InterPro" id="IPR003594">
    <property type="entry name" value="HATPase_dom"/>
</dbReference>
<organism evidence="18 19">
    <name type="scientific">Mesorhizobium liriopis</name>
    <dbReference type="NCBI Taxonomy" id="2953882"/>
    <lineage>
        <taxon>Bacteria</taxon>
        <taxon>Pseudomonadati</taxon>
        <taxon>Pseudomonadota</taxon>
        <taxon>Alphaproteobacteria</taxon>
        <taxon>Hyphomicrobiales</taxon>
        <taxon>Phyllobacteriaceae</taxon>
        <taxon>Mesorhizobium</taxon>
    </lineage>
</organism>
<dbReference type="SMART" id="SM00388">
    <property type="entry name" value="HisKA"/>
    <property type="match status" value="1"/>
</dbReference>
<dbReference type="PANTHER" id="PTHR44936:SF5">
    <property type="entry name" value="SENSOR HISTIDINE KINASE ENVZ"/>
    <property type="match status" value="1"/>
</dbReference>
<dbReference type="PROSITE" id="PS50885">
    <property type="entry name" value="HAMP"/>
    <property type="match status" value="1"/>
</dbReference>
<proteinExistence type="predicted"/>
<dbReference type="GO" id="GO:0005524">
    <property type="term" value="F:ATP binding"/>
    <property type="evidence" value="ECO:0007669"/>
    <property type="project" value="UniProtKB-KW"/>
</dbReference>
<dbReference type="InterPro" id="IPR004358">
    <property type="entry name" value="Sig_transdc_His_kin-like_C"/>
</dbReference>
<dbReference type="PROSITE" id="PS50109">
    <property type="entry name" value="HIS_KIN"/>
    <property type="match status" value="1"/>
</dbReference>
<keyword evidence="9" id="KW-0547">Nucleotide-binding</keyword>
<dbReference type="InterPro" id="IPR003660">
    <property type="entry name" value="HAMP_dom"/>
</dbReference>
<keyword evidence="10" id="KW-0418">Kinase</keyword>
<keyword evidence="6" id="KW-0597">Phosphoprotein</keyword>
<dbReference type="InterPro" id="IPR003661">
    <property type="entry name" value="HisK_dim/P_dom"/>
</dbReference>
<protein>
    <recommendedName>
        <fullName evidence="3">histidine kinase</fullName>
        <ecNumber evidence="3">2.7.13.3</ecNumber>
    </recommendedName>
</protein>
<keyword evidence="4" id="KW-1003">Cell membrane</keyword>
<dbReference type="CDD" id="cd06225">
    <property type="entry name" value="HAMP"/>
    <property type="match status" value="1"/>
</dbReference>
<dbReference type="SUPFAM" id="SSF55874">
    <property type="entry name" value="ATPase domain of HSP90 chaperone/DNA topoisomerase II/histidine kinase"/>
    <property type="match status" value="1"/>
</dbReference>
<dbReference type="Proteomes" id="UP001205906">
    <property type="component" value="Unassembled WGS sequence"/>
</dbReference>
<name>A0ABT1C798_9HYPH</name>
<evidence type="ECO:0000256" key="10">
    <source>
        <dbReference type="ARBA" id="ARBA00022777"/>
    </source>
</evidence>
<feature type="domain" description="Histidine kinase" evidence="16">
    <location>
        <begin position="251"/>
        <end position="447"/>
    </location>
</feature>
<evidence type="ECO:0000256" key="1">
    <source>
        <dbReference type="ARBA" id="ARBA00000085"/>
    </source>
</evidence>
<dbReference type="Pfam" id="PF00672">
    <property type="entry name" value="HAMP"/>
    <property type="match status" value="1"/>
</dbReference>
<evidence type="ECO:0000256" key="13">
    <source>
        <dbReference type="ARBA" id="ARBA00023012"/>
    </source>
</evidence>
<evidence type="ECO:0000256" key="2">
    <source>
        <dbReference type="ARBA" id="ARBA00004429"/>
    </source>
</evidence>
<dbReference type="Gene3D" id="1.10.287.130">
    <property type="match status" value="1"/>
</dbReference>
<dbReference type="SMART" id="SM00387">
    <property type="entry name" value="HATPase_c"/>
    <property type="match status" value="1"/>
</dbReference>
<dbReference type="PANTHER" id="PTHR44936">
    <property type="entry name" value="SENSOR PROTEIN CREC"/>
    <property type="match status" value="1"/>
</dbReference>
<dbReference type="EMBL" id="JAMXQS010000004">
    <property type="protein sequence ID" value="MCO6049866.1"/>
    <property type="molecule type" value="Genomic_DNA"/>
</dbReference>
<evidence type="ECO:0000313" key="19">
    <source>
        <dbReference type="Proteomes" id="UP001205906"/>
    </source>
</evidence>
<dbReference type="InterPro" id="IPR036890">
    <property type="entry name" value="HATPase_C_sf"/>
</dbReference>
<evidence type="ECO:0000256" key="8">
    <source>
        <dbReference type="ARBA" id="ARBA00022692"/>
    </source>
</evidence>
<feature type="transmembrane region" description="Helical" evidence="15">
    <location>
        <begin position="168"/>
        <end position="189"/>
    </location>
</feature>
<evidence type="ECO:0000313" key="18">
    <source>
        <dbReference type="EMBL" id="MCO6049866.1"/>
    </source>
</evidence>
<evidence type="ECO:0000256" key="12">
    <source>
        <dbReference type="ARBA" id="ARBA00022989"/>
    </source>
</evidence>
<dbReference type="PRINTS" id="PR00344">
    <property type="entry name" value="BCTRLSENSOR"/>
</dbReference>
<keyword evidence="13" id="KW-0902">Two-component regulatory system</keyword>
<keyword evidence="7" id="KW-0808">Transferase</keyword>
<evidence type="ECO:0000259" key="17">
    <source>
        <dbReference type="PROSITE" id="PS50885"/>
    </source>
</evidence>
<dbReference type="InterPro" id="IPR005467">
    <property type="entry name" value="His_kinase_dom"/>
</dbReference>
<evidence type="ECO:0000256" key="5">
    <source>
        <dbReference type="ARBA" id="ARBA00022519"/>
    </source>
</evidence>
<accession>A0ABT1C798</accession>
<comment type="subcellular location">
    <subcellularLocation>
        <location evidence="2">Cell inner membrane</location>
        <topology evidence="2">Multi-pass membrane protein</topology>
    </subcellularLocation>
</comment>
<comment type="catalytic activity">
    <reaction evidence="1">
        <text>ATP + protein L-histidine = ADP + protein N-phospho-L-histidine.</text>
        <dbReference type="EC" id="2.7.13.3"/>
    </reaction>
</comment>
<dbReference type="SMART" id="SM00304">
    <property type="entry name" value="HAMP"/>
    <property type="match status" value="1"/>
</dbReference>
<keyword evidence="8 15" id="KW-0812">Transmembrane</keyword>
<keyword evidence="11 18" id="KW-0067">ATP-binding</keyword>
<comment type="caution">
    <text evidence="18">The sequence shown here is derived from an EMBL/GenBank/DDBJ whole genome shotgun (WGS) entry which is preliminary data.</text>
</comment>
<evidence type="ECO:0000256" key="7">
    <source>
        <dbReference type="ARBA" id="ARBA00022679"/>
    </source>
</evidence>
<keyword evidence="12 15" id="KW-1133">Transmembrane helix</keyword>
<evidence type="ECO:0000256" key="11">
    <source>
        <dbReference type="ARBA" id="ARBA00022840"/>
    </source>
</evidence>
<keyword evidence="19" id="KW-1185">Reference proteome</keyword>
<dbReference type="EC" id="2.7.13.3" evidence="3"/>
<gene>
    <name evidence="18" type="ORF">NGM99_08670</name>
</gene>
<evidence type="ECO:0000256" key="15">
    <source>
        <dbReference type="SAM" id="Phobius"/>
    </source>
</evidence>
<dbReference type="InterPro" id="IPR050980">
    <property type="entry name" value="2C_sensor_his_kinase"/>
</dbReference>
<evidence type="ECO:0000256" key="9">
    <source>
        <dbReference type="ARBA" id="ARBA00022741"/>
    </source>
</evidence>
<keyword evidence="14 15" id="KW-0472">Membrane</keyword>
<reference evidence="18 19" key="1">
    <citation type="submission" date="2022-06" db="EMBL/GenBank/DDBJ databases">
        <title>Mesorhizobium sp. strain RP14 Genome sequencing and assembly.</title>
        <authorList>
            <person name="Kim I."/>
        </authorList>
    </citation>
    <scope>NUCLEOTIDE SEQUENCE [LARGE SCALE GENOMIC DNA]</scope>
    <source>
        <strain evidence="19">RP14(2022)</strain>
    </source>
</reference>
<dbReference type="Pfam" id="PF02518">
    <property type="entry name" value="HATPase_c"/>
    <property type="match status" value="1"/>
</dbReference>
<evidence type="ECO:0000259" key="16">
    <source>
        <dbReference type="PROSITE" id="PS50109"/>
    </source>
</evidence>